<sequence>MPKLRHTPDGDYLPGLGRAWLMPLYDPLSRLLGAGRLHRRLLDAAGVEPGARVLEIGCGTGNLSAALVRRTPAVKVVGIDPDRAALARARRKVPDGEFRHAWAADLPLPDGAVDVVLSSLMLHHLDDPVAGLREVARVLAPGGRLHIVDFHLDPALLTAAGLTAVTETGQGRLYGRLPYRLLSATRP</sequence>
<evidence type="ECO:0000259" key="1">
    <source>
        <dbReference type="Pfam" id="PF08241"/>
    </source>
</evidence>
<proteinExistence type="predicted"/>
<dbReference type="CDD" id="cd02440">
    <property type="entry name" value="AdoMet_MTases"/>
    <property type="match status" value="1"/>
</dbReference>
<evidence type="ECO:0000313" key="2">
    <source>
        <dbReference type="EMBL" id="GID59576.1"/>
    </source>
</evidence>
<organism evidence="2 3">
    <name type="scientific">Actinoplanes couchii</name>
    <dbReference type="NCBI Taxonomy" id="403638"/>
    <lineage>
        <taxon>Bacteria</taxon>
        <taxon>Bacillati</taxon>
        <taxon>Actinomycetota</taxon>
        <taxon>Actinomycetes</taxon>
        <taxon>Micromonosporales</taxon>
        <taxon>Micromonosporaceae</taxon>
        <taxon>Actinoplanes</taxon>
    </lineage>
</organism>
<dbReference type="EMBL" id="BOMG01000097">
    <property type="protein sequence ID" value="GID59576.1"/>
    <property type="molecule type" value="Genomic_DNA"/>
</dbReference>
<dbReference type="SUPFAM" id="SSF53335">
    <property type="entry name" value="S-adenosyl-L-methionine-dependent methyltransferases"/>
    <property type="match status" value="1"/>
</dbReference>
<evidence type="ECO:0000313" key="3">
    <source>
        <dbReference type="Proteomes" id="UP000612282"/>
    </source>
</evidence>
<dbReference type="InterPro" id="IPR029063">
    <property type="entry name" value="SAM-dependent_MTases_sf"/>
</dbReference>
<dbReference type="PANTHER" id="PTHR42912">
    <property type="entry name" value="METHYLTRANSFERASE"/>
    <property type="match status" value="1"/>
</dbReference>
<protein>
    <recommendedName>
        <fullName evidence="1">Methyltransferase type 11 domain-containing protein</fullName>
    </recommendedName>
</protein>
<dbReference type="Pfam" id="PF08241">
    <property type="entry name" value="Methyltransf_11"/>
    <property type="match status" value="1"/>
</dbReference>
<dbReference type="RefSeq" id="WP_203805773.1">
    <property type="nucleotide sequence ID" value="NZ_BAAAQE010000112.1"/>
</dbReference>
<dbReference type="PANTHER" id="PTHR42912:SF93">
    <property type="entry name" value="N6-ADENOSINE-METHYLTRANSFERASE TMT1A"/>
    <property type="match status" value="1"/>
</dbReference>
<name>A0ABQ3XM36_9ACTN</name>
<dbReference type="InterPro" id="IPR013216">
    <property type="entry name" value="Methyltransf_11"/>
</dbReference>
<keyword evidence="3" id="KW-1185">Reference proteome</keyword>
<dbReference type="Proteomes" id="UP000612282">
    <property type="component" value="Unassembled WGS sequence"/>
</dbReference>
<dbReference type="InterPro" id="IPR050508">
    <property type="entry name" value="Methyltransf_Superfamily"/>
</dbReference>
<dbReference type="Gene3D" id="3.40.50.150">
    <property type="entry name" value="Vaccinia Virus protein VP39"/>
    <property type="match status" value="1"/>
</dbReference>
<accession>A0ABQ3XM36</accession>
<gene>
    <name evidence="2" type="ORF">Aco03nite_079800</name>
</gene>
<comment type="caution">
    <text evidence="2">The sequence shown here is derived from an EMBL/GenBank/DDBJ whole genome shotgun (WGS) entry which is preliminary data.</text>
</comment>
<reference evidence="2 3" key="1">
    <citation type="submission" date="2021-01" db="EMBL/GenBank/DDBJ databases">
        <title>Whole genome shotgun sequence of Actinoplanes couchii NBRC 106145.</title>
        <authorList>
            <person name="Komaki H."/>
            <person name="Tamura T."/>
        </authorList>
    </citation>
    <scope>NUCLEOTIDE SEQUENCE [LARGE SCALE GENOMIC DNA]</scope>
    <source>
        <strain evidence="2 3">NBRC 106145</strain>
    </source>
</reference>
<feature type="domain" description="Methyltransferase type 11" evidence="1">
    <location>
        <begin position="54"/>
        <end position="146"/>
    </location>
</feature>